<name>A0A8H3S901_9EURO</name>
<feature type="compositionally biased region" description="Basic and acidic residues" evidence="1">
    <location>
        <begin position="1"/>
        <end position="10"/>
    </location>
</feature>
<comment type="caution">
    <text evidence="3">The sequence shown here is derived from an EMBL/GenBank/DDBJ whole genome shotgun (WGS) entry which is preliminary data.</text>
</comment>
<dbReference type="InterPro" id="IPR052078">
    <property type="entry name" value="Trehalose_Metab_GTase"/>
</dbReference>
<keyword evidence="3" id="KW-0346">Stress response</keyword>
<reference evidence="3 4" key="1">
    <citation type="submission" date="2020-01" db="EMBL/GenBank/DDBJ databases">
        <title>Draft genome sequence of Aspergillus udagawae IFM 46972.</title>
        <authorList>
            <person name="Takahashi H."/>
            <person name="Yaguchi T."/>
        </authorList>
    </citation>
    <scope>NUCLEOTIDE SEQUENCE [LARGE SCALE GENOMIC DNA]</scope>
    <source>
        <strain evidence="3 4">IFM 46972</strain>
    </source>
</reference>
<dbReference type="PANTHER" id="PTHR47779">
    <property type="entry name" value="SYNTHASE (CCG-9), PUTATIVE (AFU_ORTHOLOGUE AFUA_3G12100)-RELATED"/>
    <property type="match status" value="1"/>
</dbReference>
<dbReference type="Pfam" id="PF21269">
    <property type="entry name" value="TreT_GT1"/>
    <property type="match status" value="1"/>
</dbReference>
<dbReference type="InterPro" id="IPR049438">
    <property type="entry name" value="TreT_GT1"/>
</dbReference>
<evidence type="ECO:0000256" key="1">
    <source>
        <dbReference type="SAM" id="MobiDB-lite"/>
    </source>
</evidence>
<evidence type="ECO:0000313" key="4">
    <source>
        <dbReference type="Proteomes" id="UP000465221"/>
    </source>
</evidence>
<sequence length="688" mass="78051">MADLRSHKNQDSPIQPLPREVSWSGQTPNTIWAGISELVEEGSGCRIVIVIRNSTYLLECLSHELEERASRDPIELSRKIISQFQNYSAKYNEKFIGAGLPESLVLKCPGLCSQLWFKLDIVPLVLRHEARARTAHDRGEVATFRGWERKALDEQADSMARKCIRSFGIGHVIHTQISHDTLVEVDSHFRAHLADKQDYERTVGPRSWAIAQQYAGELREKQVKVAFFSMTLHGKPDEHMRHALVRFAHCMGVDFRWYVAKPRPGIVNIAQKMRDILEGLGNSLKCLSFDEELEILEWVYENARRYWLQHNGPLQPRSKGGVDVVVIDSAPLLSLALLSKQQDPGRPVLYENRLMVQNNMAEDPNSPSARVWDFVQTRSEHVDLLVSPVPKVLAPQIFPRKRVGYIPVSVDQLDGFNKHMNQPDIAFYGQLFNSLCKTLNAPIIQYPEGKGPPSPIAICQCSANILIYPLEQYILHLAQFRPNDETVIILQAYQMFCCQWLKESPRASIPKLLICRHGPPKGRESALLYEDVMRHINTEMSDISHLICVIELAGPDQLWNVLLSHAKVVIQLSIPEGIPEFLLCATQKQKPLITIKVASSYSFLENNPTTWLVDKDDRNSISHLFRQLNDPKLSPQMTLPSRNSLPDQYTTVGNAISWLYIASKLSKGERIEPDGRDIHRLAQSAASL</sequence>
<dbReference type="SUPFAM" id="SSF53756">
    <property type="entry name" value="UDP-Glycosyltransferase/glycogen phosphorylase"/>
    <property type="match status" value="1"/>
</dbReference>
<proteinExistence type="predicted"/>
<organism evidence="3 4">
    <name type="scientific">Aspergillus udagawae</name>
    <dbReference type="NCBI Taxonomy" id="91492"/>
    <lineage>
        <taxon>Eukaryota</taxon>
        <taxon>Fungi</taxon>
        <taxon>Dikarya</taxon>
        <taxon>Ascomycota</taxon>
        <taxon>Pezizomycotina</taxon>
        <taxon>Eurotiomycetes</taxon>
        <taxon>Eurotiomycetidae</taxon>
        <taxon>Eurotiales</taxon>
        <taxon>Aspergillaceae</taxon>
        <taxon>Aspergillus</taxon>
        <taxon>Aspergillus subgen. Fumigati</taxon>
    </lineage>
</organism>
<feature type="domain" description="Trehalose synthase N-terminal" evidence="2">
    <location>
        <begin position="240"/>
        <end position="390"/>
    </location>
</feature>
<dbReference type="Proteomes" id="UP000465221">
    <property type="component" value="Unassembled WGS sequence"/>
</dbReference>
<evidence type="ECO:0000259" key="2">
    <source>
        <dbReference type="Pfam" id="PF21269"/>
    </source>
</evidence>
<gene>
    <name evidence="3" type="ORF">IFM46972_09854</name>
</gene>
<accession>A0A8H3S901</accession>
<evidence type="ECO:0000313" key="3">
    <source>
        <dbReference type="EMBL" id="GFF53756.1"/>
    </source>
</evidence>
<dbReference type="AlphaFoldDB" id="A0A8H3S901"/>
<feature type="region of interest" description="Disordered" evidence="1">
    <location>
        <begin position="1"/>
        <end position="22"/>
    </location>
</feature>
<protein>
    <submittedName>
        <fullName evidence="3">Heat shock trehalose synthase, putative</fullName>
    </submittedName>
</protein>
<dbReference type="EMBL" id="BLKC01000107">
    <property type="protein sequence ID" value="GFF53756.1"/>
    <property type="molecule type" value="Genomic_DNA"/>
</dbReference>
<dbReference type="Gene3D" id="3.40.50.2000">
    <property type="entry name" value="Glycogen Phosphorylase B"/>
    <property type="match status" value="2"/>
</dbReference>
<dbReference type="PANTHER" id="PTHR47779:SF2">
    <property type="entry name" value="SHOCK TREHALOSE SYNTHASE, PUTATIVE (AFU_ORTHOLOGUE AFUA_5G14780)-RELATED"/>
    <property type="match status" value="1"/>
</dbReference>